<dbReference type="SUPFAM" id="SSF53098">
    <property type="entry name" value="Ribonuclease H-like"/>
    <property type="match status" value="1"/>
</dbReference>
<dbReference type="InterPro" id="IPR002559">
    <property type="entry name" value="Transposase_11"/>
</dbReference>
<reference evidence="2" key="1">
    <citation type="submission" date="2020-10" db="EMBL/GenBank/DDBJ databases">
        <authorList>
            <person name="Gilroy R."/>
        </authorList>
    </citation>
    <scope>NUCLEOTIDE SEQUENCE</scope>
    <source>
        <strain evidence="2">11167</strain>
    </source>
</reference>
<feature type="domain" description="Transposase IS4-like" evidence="1">
    <location>
        <begin position="192"/>
        <end position="469"/>
    </location>
</feature>
<evidence type="ECO:0000313" key="2">
    <source>
        <dbReference type="EMBL" id="MBO8442281.1"/>
    </source>
</evidence>
<organism evidence="2 3">
    <name type="scientific">Candidatus Aphodenecus pullistercoris</name>
    <dbReference type="NCBI Taxonomy" id="2840669"/>
    <lineage>
        <taxon>Bacteria</taxon>
        <taxon>Pseudomonadati</taxon>
        <taxon>Spirochaetota</taxon>
        <taxon>Spirochaetia</taxon>
        <taxon>Spirochaetales</taxon>
        <taxon>Candidatus Aphodenecus</taxon>
    </lineage>
</organism>
<dbReference type="InterPro" id="IPR047654">
    <property type="entry name" value="IS1634_transpos"/>
</dbReference>
<evidence type="ECO:0000313" key="3">
    <source>
        <dbReference type="Proteomes" id="UP000823633"/>
    </source>
</evidence>
<comment type="caution">
    <text evidence="2">The sequence shown here is derived from an EMBL/GenBank/DDBJ whole genome shotgun (WGS) entry which is preliminary data.</text>
</comment>
<name>A0A9D9E6U9_9SPIR</name>
<gene>
    <name evidence="2" type="ORF">IAC42_00765</name>
</gene>
<dbReference type="InterPro" id="IPR012337">
    <property type="entry name" value="RNaseH-like_sf"/>
</dbReference>
<proteinExistence type="predicted"/>
<dbReference type="AlphaFoldDB" id="A0A9D9E6U9"/>
<dbReference type="GO" id="GO:0004803">
    <property type="term" value="F:transposase activity"/>
    <property type="evidence" value="ECO:0007669"/>
    <property type="project" value="InterPro"/>
</dbReference>
<evidence type="ECO:0000259" key="1">
    <source>
        <dbReference type="Pfam" id="PF01609"/>
    </source>
</evidence>
<dbReference type="Pfam" id="PF01609">
    <property type="entry name" value="DDE_Tnp_1"/>
    <property type="match status" value="1"/>
</dbReference>
<reference evidence="2" key="2">
    <citation type="journal article" date="2021" name="PeerJ">
        <title>Extensive microbial diversity within the chicken gut microbiome revealed by metagenomics and culture.</title>
        <authorList>
            <person name="Gilroy R."/>
            <person name="Ravi A."/>
            <person name="Getino M."/>
            <person name="Pursley I."/>
            <person name="Horton D.L."/>
            <person name="Alikhan N.F."/>
            <person name="Baker D."/>
            <person name="Gharbi K."/>
            <person name="Hall N."/>
            <person name="Watson M."/>
            <person name="Adriaenssens E.M."/>
            <person name="Foster-Nyarko E."/>
            <person name="Jarju S."/>
            <person name="Secka A."/>
            <person name="Antonio M."/>
            <person name="Oren A."/>
            <person name="Chaudhuri R.R."/>
            <person name="La Ragione R."/>
            <person name="Hildebrand F."/>
            <person name="Pallen M.J."/>
        </authorList>
    </citation>
    <scope>NUCLEOTIDE SEQUENCE</scope>
    <source>
        <strain evidence="2">11167</strain>
    </source>
</reference>
<dbReference type="GO" id="GO:0006313">
    <property type="term" value="P:DNA transposition"/>
    <property type="evidence" value="ECO:0007669"/>
    <property type="project" value="InterPro"/>
</dbReference>
<dbReference type="NCBIfam" id="NF033559">
    <property type="entry name" value="transpos_IS1634"/>
    <property type="match status" value="1"/>
</dbReference>
<dbReference type="PANTHER" id="PTHR34614:SF2">
    <property type="entry name" value="TRANSPOSASE IS4-LIKE DOMAIN-CONTAINING PROTEIN"/>
    <property type="match status" value="1"/>
</dbReference>
<accession>A0A9D9E6U9</accession>
<dbReference type="Proteomes" id="UP000823633">
    <property type="component" value="Unassembled WGS sequence"/>
</dbReference>
<dbReference type="GO" id="GO:0003677">
    <property type="term" value="F:DNA binding"/>
    <property type="evidence" value="ECO:0007669"/>
    <property type="project" value="InterPro"/>
</dbReference>
<dbReference type="PANTHER" id="PTHR34614">
    <property type="match status" value="1"/>
</dbReference>
<protein>
    <submittedName>
        <fullName evidence="2">IS1634 family transposase</fullName>
    </submittedName>
</protein>
<sequence length="547" mass="62865">MKKNEPKITIVTRKNGRKYAYRAVEHRWNAEKKSCETKLEYYGTVDDEGNVLPKRMKLVKAAVVESGDDDLHLLSSKRIGLTRAMWRIAEEIGLAECLKAVFPQTWRTILSLAMYHASTGSNAAYLFPEWHESHELPIHDDDLSSQDISRLYSGMDEARRKEFLLGWRKKAATGNACFHDITSISSYSKDNELIEYGYNRDGEDLPQVNLGMIVDSGNRLPIYYRVHDGSIPDVSTLQSVLREGYSFNYSRLTFVMDKGFFSSSNVSAMYGHGYHFIMAMTLASAKTRDAMDEVNGRIRHPRNIIRTDSGQLLYAMGVKSHWNAEGMHRECMIHVYAQSVADINLRTSSLDIKLAECCQELNAEKFLNSHAALYARYFTEVQDPDGNRRYEYNDEHIKEQRETKYAGLFAIVTDRMDLSSTDVMNIYRDKDGVEKIFNDIKNVQDCRRLSVHTRQAMDGRVFVVFIASILMAEIRQRLRDCKDRDEMTMDLVRKTLDKVSVSYVKRDGKRKHVQLYSNLTGKQTLLLSSLLKVKPAEVEKTLKEILV</sequence>
<dbReference type="EMBL" id="JADIMU010000006">
    <property type="protein sequence ID" value="MBO8442281.1"/>
    <property type="molecule type" value="Genomic_DNA"/>
</dbReference>